<reference evidence="6" key="1">
    <citation type="submission" date="2023-01" db="EMBL/GenBank/DDBJ databases">
        <title>Vibrio sp. CB1-14 genome sequencing.</title>
        <authorList>
            <person name="Otstavnykh N."/>
            <person name="Isaeva M."/>
            <person name="Meleshko D."/>
        </authorList>
    </citation>
    <scope>NUCLEOTIDE SEQUENCE</scope>
    <source>
        <strain evidence="6">CB1-14</strain>
    </source>
</reference>
<dbReference type="PROSITE" id="PS01081">
    <property type="entry name" value="HTH_TETR_1"/>
    <property type="match status" value="1"/>
</dbReference>
<evidence type="ECO:0000256" key="3">
    <source>
        <dbReference type="ARBA" id="ARBA00023163"/>
    </source>
</evidence>
<dbReference type="SUPFAM" id="SSF46689">
    <property type="entry name" value="Homeodomain-like"/>
    <property type="match status" value="1"/>
</dbReference>
<evidence type="ECO:0000313" key="6">
    <source>
        <dbReference type="EMBL" id="XCD18888.1"/>
    </source>
</evidence>
<dbReference type="PANTHER" id="PTHR47506:SF1">
    <property type="entry name" value="HTH-TYPE TRANSCRIPTIONAL REGULATOR YJDC"/>
    <property type="match status" value="1"/>
</dbReference>
<accession>A0AAU8BSR0</accession>
<organism evidence="6">
    <name type="scientific">Vibrio chaetopteri</name>
    <dbReference type="NCBI Taxonomy" id="3016528"/>
    <lineage>
        <taxon>Bacteria</taxon>
        <taxon>Pseudomonadati</taxon>
        <taxon>Pseudomonadota</taxon>
        <taxon>Gammaproteobacteria</taxon>
        <taxon>Vibrionales</taxon>
        <taxon>Vibrionaceae</taxon>
        <taxon>Vibrio</taxon>
    </lineage>
</organism>
<dbReference type="KEGG" id="vck:PG915_19300"/>
<name>A0AAU8BSR0_9VIBR</name>
<dbReference type="InterPro" id="IPR023772">
    <property type="entry name" value="DNA-bd_HTH_TetR-type_CS"/>
</dbReference>
<feature type="domain" description="HTH tetR-type" evidence="5">
    <location>
        <begin position="1"/>
        <end position="60"/>
    </location>
</feature>
<gene>
    <name evidence="6" type="ORF">PG915_19300</name>
</gene>
<evidence type="ECO:0000256" key="4">
    <source>
        <dbReference type="PROSITE-ProRule" id="PRU00335"/>
    </source>
</evidence>
<sequence>MSQQQIAENLELAFAQKGFAEPSVAELKTLSGVSMRTLYKYFPSKESMVVGALNHRHQRYIALLEECAQQSGLDATLSAFDVLGGWMKEHAPKGCLSVNALAAFPDNVEINSTVEQHKQQVIDSLAKLSGHEGLSDALFVLHEGTTTAYPILGESAITAAKVAITTLFSTHSTSNKKGIQQ</sequence>
<dbReference type="InterPro" id="IPR001647">
    <property type="entry name" value="HTH_TetR"/>
</dbReference>
<dbReference type="Gene3D" id="1.10.357.10">
    <property type="entry name" value="Tetracycline Repressor, domain 2"/>
    <property type="match status" value="1"/>
</dbReference>
<keyword evidence="1" id="KW-0805">Transcription regulation</keyword>
<dbReference type="AlphaFoldDB" id="A0AAU8BSR0"/>
<keyword evidence="2 4" id="KW-0238">DNA-binding</keyword>
<evidence type="ECO:0000256" key="1">
    <source>
        <dbReference type="ARBA" id="ARBA00023015"/>
    </source>
</evidence>
<evidence type="ECO:0000256" key="2">
    <source>
        <dbReference type="ARBA" id="ARBA00023125"/>
    </source>
</evidence>
<dbReference type="Pfam" id="PF00440">
    <property type="entry name" value="TetR_N"/>
    <property type="match status" value="1"/>
</dbReference>
<dbReference type="InterPro" id="IPR009057">
    <property type="entry name" value="Homeodomain-like_sf"/>
</dbReference>
<dbReference type="EMBL" id="CP115921">
    <property type="protein sequence ID" value="XCD18888.1"/>
    <property type="molecule type" value="Genomic_DNA"/>
</dbReference>
<dbReference type="RefSeq" id="WP_353500025.1">
    <property type="nucleotide sequence ID" value="NZ_CP115921.1"/>
</dbReference>
<feature type="DNA-binding region" description="H-T-H motif" evidence="4">
    <location>
        <begin position="23"/>
        <end position="42"/>
    </location>
</feature>
<proteinExistence type="predicted"/>
<evidence type="ECO:0000259" key="5">
    <source>
        <dbReference type="PROSITE" id="PS50977"/>
    </source>
</evidence>
<dbReference type="PROSITE" id="PS50977">
    <property type="entry name" value="HTH_TETR_2"/>
    <property type="match status" value="1"/>
</dbReference>
<protein>
    <submittedName>
        <fullName evidence="6">TetR/AcrR family transcriptional regulator</fullName>
    </submittedName>
</protein>
<dbReference type="PANTHER" id="PTHR47506">
    <property type="entry name" value="TRANSCRIPTIONAL REGULATORY PROTEIN"/>
    <property type="match status" value="1"/>
</dbReference>
<keyword evidence="3" id="KW-0804">Transcription</keyword>
<dbReference type="GO" id="GO:0003677">
    <property type="term" value="F:DNA binding"/>
    <property type="evidence" value="ECO:0007669"/>
    <property type="project" value="UniProtKB-UniRule"/>
</dbReference>